<reference evidence="3" key="1">
    <citation type="journal article" date="2021" name="Curr. Microbiol.">
        <title>Complete genome of nocamycin-producing strain Saccharothrix syringae NRRL B-16468 reveals the biosynthetic potential for secondary metabolites.</title>
        <authorList>
            <person name="Mo X."/>
            <person name="Yang S."/>
        </authorList>
    </citation>
    <scope>NUCLEOTIDE SEQUENCE [LARGE SCALE GENOMIC DNA]</scope>
    <source>
        <strain evidence="3">ATCC 51364 / DSM 43886 / JCM 6844 / KCTC 9398 / NBRC 14523 / NRRL B-16468 / INA 2240</strain>
    </source>
</reference>
<accession>A0A5Q0GX78</accession>
<gene>
    <name evidence="2" type="ORF">EKG83_14910</name>
</gene>
<feature type="compositionally biased region" description="Pro residues" evidence="1">
    <location>
        <begin position="801"/>
        <end position="820"/>
    </location>
</feature>
<dbReference type="InterPro" id="IPR036689">
    <property type="entry name" value="ESAT-6-like_sf"/>
</dbReference>
<evidence type="ECO:0000313" key="3">
    <source>
        <dbReference type="Proteomes" id="UP000325787"/>
    </source>
</evidence>
<dbReference type="EMBL" id="CP034550">
    <property type="protein sequence ID" value="QFZ18579.1"/>
    <property type="molecule type" value="Genomic_DNA"/>
</dbReference>
<name>A0A5Q0GX78_SACSY</name>
<keyword evidence="3" id="KW-1185">Reference proteome</keyword>
<feature type="region of interest" description="Disordered" evidence="1">
    <location>
        <begin position="1"/>
        <end position="21"/>
    </location>
</feature>
<evidence type="ECO:0000256" key="1">
    <source>
        <dbReference type="SAM" id="MobiDB-lite"/>
    </source>
</evidence>
<sequence length="993" mass="103867">MGDEDKQDNQPGKREDYDHWDWKRVHQAVTGNHPDANTADADAKRLADPESLWRSAQDLRWVQEVLAQVGTGIARQVDALTGDDGPWRGDAATAFRDLMKILVDGFHNVAEQIAGGATGFHDAPVQLWNAGTYLDWARRMIWEINHYYASEIVRIARAYNGEQYTADGSEELWDTGDIEYRTNEGKIWVSWNQQVVDMMTNDMRQVLKSLAGHYEVIEFEAKPQSVDVPQPKWDLGGDSKPDLDLDLDDENGKKDDKDKFDFDLDKDGDGKIDTGGRDDGPGGGEDKNGPKIPPFNLDDKGGPNLTGDGDEKSGSDIPRFNLDDKGGPNLTGDGDGDGDGSRVPNIDLGGEDGPRLPGPTEFNGGPRVPDLSTPDASSPDRLPPLPEGLDLEIPPGQGSSGSGGSTPPNLGTGDPLAPSPWQPGTESPGPTTLPNLVGLPTPTPFRPVDQKGGQNPPSLPGPGDLTPPKPGAPDLGTPDLGTPSIPPTPESPDIPTPLPQDVKPPANWTVDAPQGLELPQHDRGAAGAPPMMPPMSPVSPSGGGVPDRSDASGLLGGEVEPWAGGESPGLSAPQSLVEMPSVEPEEWAAAEGRQVVSGAAGAPPMMPPMMPPVSPSGGGVPDRSDASGLLGGEVEPWQGVESSDVGEPQSLVEMPSVESEEWAAAEGRQVVSGAAGAPPMMPPMMPPVSPSGGGAPDRSDASGLLGGEVEPWRTGDKPGVAEPENLVQAPPVAPEQWAAPVPPAPTAKTGPQERPEAFGSVDHRSEPWPETAPAAAGDPGEPVEPVTGTPATGHGGVLPSVPAPVPVVAPPTAPVTPPHGPRAAGGEGAPGKPREERPLVAAGPPPVPRADDDVVPVVTVDDEVDTSAWGSAGALGLLWPGGGRDRVADEDDEEEIAPDYALRESTPWQHTSSTAVHLLPQPTRTGTTGSIPRAFRPSEDMLTLSGQEVSEEAEDEEVEPVADEEQERTALDLLKQDERAWGAPAPRATGVIE</sequence>
<dbReference type="SUPFAM" id="SSF140453">
    <property type="entry name" value="EsxAB dimer-like"/>
    <property type="match status" value="1"/>
</dbReference>
<feature type="compositionally biased region" description="Pro residues" evidence="1">
    <location>
        <begin position="679"/>
        <end position="689"/>
    </location>
</feature>
<feature type="compositionally biased region" description="Pro residues" evidence="1">
    <location>
        <begin position="604"/>
        <end position="614"/>
    </location>
</feature>
<feature type="compositionally biased region" description="Acidic residues" evidence="1">
    <location>
        <begin position="949"/>
        <end position="966"/>
    </location>
</feature>
<dbReference type="AlphaFoldDB" id="A0A5Q0GX78"/>
<feature type="compositionally biased region" description="Basic and acidic residues" evidence="1">
    <location>
        <begin position="967"/>
        <end position="980"/>
    </location>
</feature>
<dbReference type="Proteomes" id="UP000325787">
    <property type="component" value="Chromosome"/>
</dbReference>
<feature type="compositionally biased region" description="Basic and acidic residues" evidence="1">
    <location>
        <begin position="250"/>
        <end position="289"/>
    </location>
</feature>
<feature type="compositionally biased region" description="Basic and acidic residues" evidence="1">
    <location>
        <begin position="751"/>
        <end position="767"/>
    </location>
</feature>
<evidence type="ECO:0000313" key="2">
    <source>
        <dbReference type="EMBL" id="QFZ18579.1"/>
    </source>
</evidence>
<feature type="region of interest" description="Disordered" evidence="1">
    <location>
        <begin position="907"/>
        <end position="993"/>
    </location>
</feature>
<dbReference type="RefSeq" id="WP_153278117.1">
    <property type="nucleotide sequence ID" value="NZ_CP034550.1"/>
</dbReference>
<proteinExistence type="predicted"/>
<organism evidence="2 3">
    <name type="scientific">Saccharothrix syringae</name>
    <name type="common">Nocardiopsis syringae</name>
    <dbReference type="NCBI Taxonomy" id="103733"/>
    <lineage>
        <taxon>Bacteria</taxon>
        <taxon>Bacillati</taxon>
        <taxon>Actinomycetota</taxon>
        <taxon>Actinomycetes</taxon>
        <taxon>Pseudonocardiales</taxon>
        <taxon>Pseudonocardiaceae</taxon>
        <taxon>Saccharothrix</taxon>
    </lineage>
</organism>
<feature type="compositionally biased region" description="Pro residues" evidence="1">
    <location>
        <begin position="484"/>
        <end position="498"/>
    </location>
</feature>
<feature type="compositionally biased region" description="Polar residues" evidence="1">
    <location>
        <begin position="422"/>
        <end position="434"/>
    </location>
</feature>
<feature type="region of interest" description="Disordered" evidence="1">
    <location>
        <begin position="227"/>
        <end position="854"/>
    </location>
</feature>
<feature type="compositionally biased region" description="Basic and acidic residues" evidence="1">
    <location>
        <begin position="7"/>
        <end position="21"/>
    </location>
</feature>
<feature type="compositionally biased region" description="Pro residues" evidence="1">
    <location>
        <begin position="457"/>
        <end position="471"/>
    </location>
</feature>
<dbReference type="KEGG" id="ssyi:EKG83_14910"/>
<protein>
    <submittedName>
        <fullName evidence="2">Uncharacterized protein</fullName>
    </submittedName>
</protein>